<keyword evidence="2" id="KW-1185">Reference proteome</keyword>
<proteinExistence type="predicted"/>
<protein>
    <submittedName>
        <fullName evidence="1">SIR2-like protein</fullName>
    </submittedName>
</protein>
<dbReference type="OrthoDB" id="200652at2157"/>
<dbReference type="RefSeq" id="WP_120244086.1">
    <property type="nucleotide sequence ID" value="NZ_RAPO01000002.1"/>
</dbReference>
<dbReference type="AlphaFoldDB" id="A0A419WHD3"/>
<evidence type="ECO:0000313" key="2">
    <source>
        <dbReference type="Proteomes" id="UP000283805"/>
    </source>
</evidence>
<dbReference type="Proteomes" id="UP000283805">
    <property type="component" value="Unassembled WGS sequence"/>
</dbReference>
<dbReference type="Pfam" id="PF13289">
    <property type="entry name" value="SIR2_2"/>
    <property type="match status" value="1"/>
</dbReference>
<reference evidence="1 2" key="1">
    <citation type="submission" date="2018-09" db="EMBL/GenBank/DDBJ databases">
        <title>Genomic Encyclopedia of Archaeal and Bacterial Type Strains, Phase II (KMG-II): from individual species to whole genera.</title>
        <authorList>
            <person name="Goeker M."/>
        </authorList>
    </citation>
    <scope>NUCLEOTIDE SEQUENCE [LARGE SCALE GENOMIC DNA]</scope>
    <source>
        <strain evidence="1 2">DSM 13151</strain>
    </source>
</reference>
<evidence type="ECO:0000313" key="1">
    <source>
        <dbReference type="EMBL" id="RKD94756.1"/>
    </source>
</evidence>
<dbReference type="EMBL" id="RAPO01000002">
    <property type="protein sequence ID" value="RKD94756.1"/>
    <property type="molecule type" value="Genomic_DNA"/>
</dbReference>
<sequence length="598" mass="69108">MLSDRSSHRQWATKKLKETIDEYDLRPILFIGSGISQRYLDDAPSWDGLLRELINECPDTHIDYPLEYYKQKYSNPRIGTEIADAYAEWAWEVRETSIFPDWTYEHENREVFLKQKVSEKFDDLSPDSIEDFDKNIEEAKILQEIGPHAIITTNYDTVIEEVFPDEYNTIVGEQVYDVDFTSIGEIYKIHGCTNEPESIIITENDYQRFLNRKKYLSAKLLTYFAEHPVVILGYDITDQNVTTILSDLDTVTTDDENDLLENIFHIDFTRGISNNDDLQKYSVVNHEDGGRSRVRSISAEDYSWIYETLTYESELSAVKIKHLRELMNNTYKVVTQDAPRKKVQIEILQQASDEDELTNMLGVLPMDGDSESADILRKYLINQKESETRDGENLQTNLELATLTFIGDKNQTLSSDEVVLMMRKEIDELDWNDDRCELLIHSSLENGLHGVEWLLMHNEDISEVLHDIAGKVGKKNKAQRLEYILYVLGEEEPLQTLSENESIQQYKLNYEEFLENINNPVEERVGRYGASDTIHYPDGETTYDELLGDQEKTEKVLNSLNEAILPDTGVELGRTNPKMYFRAAELVKIANVTGLTND</sequence>
<gene>
    <name evidence="1" type="ORF">ATJ93_1598</name>
</gene>
<comment type="caution">
    <text evidence="1">The sequence shown here is derived from an EMBL/GenBank/DDBJ whole genome shotgun (WGS) entry which is preliminary data.</text>
</comment>
<accession>A0A419WHD3</accession>
<name>A0A419WHD3_9EURY</name>
<organism evidence="1 2">
    <name type="scientific">Halopiger aswanensis</name>
    <dbReference type="NCBI Taxonomy" id="148449"/>
    <lineage>
        <taxon>Archaea</taxon>
        <taxon>Methanobacteriati</taxon>
        <taxon>Methanobacteriota</taxon>
        <taxon>Stenosarchaea group</taxon>
        <taxon>Halobacteria</taxon>
        <taxon>Halobacteriales</taxon>
        <taxon>Natrialbaceae</taxon>
        <taxon>Halopiger</taxon>
    </lineage>
</organism>